<reference evidence="3 4" key="1">
    <citation type="submission" date="2019-12" db="EMBL/GenBank/DDBJ databases">
        <title>Novel species isolated from a subtropical stream in China.</title>
        <authorList>
            <person name="Lu H."/>
        </authorList>
    </citation>
    <scope>NUCLEOTIDE SEQUENCE [LARGE SCALE GENOMIC DNA]</scope>
    <source>
        <strain evidence="2 4">FT50W</strain>
        <strain evidence="1 3">FT94W</strain>
    </source>
</reference>
<proteinExistence type="predicted"/>
<comment type="caution">
    <text evidence="2">The sequence shown here is derived from an EMBL/GenBank/DDBJ whole genome shotgun (WGS) entry which is preliminary data.</text>
</comment>
<dbReference type="RefSeq" id="WP_160990876.1">
    <property type="nucleotide sequence ID" value="NZ_WWCO01000008.1"/>
</dbReference>
<protein>
    <submittedName>
        <fullName evidence="2">Uncharacterized protein</fullName>
    </submittedName>
</protein>
<organism evidence="2 4">
    <name type="scientific">Duganella lactea</name>
    <dbReference type="NCBI Taxonomy" id="2692173"/>
    <lineage>
        <taxon>Bacteria</taxon>
        <taxon>Pseudomonadati</taxon>
        <taxon>Pseudomonadota</taxon>
        <taxon>Betaproteobacteria</taxon>
        <taxon>Burkholderiales</taxon>
        <taxon>Oxalobacteraceae</taxon>
        <taxon>Telluria group</taxon>
        <taxon>Duganella</taxon>
    </lineage>
</organism>
<name>A0A6L8MKG8_9BURK</name>
<dbReference type="EMBL" id="WWCO01000008">
    <property type="protein sequence ID" value="MYM35514.1"/>
    <property type="molecule type" value="Genomic_DNA"/>
</dbReference>
<evidence type="ECO:0000313" key="4">
    <source>
        <dbReference type="Proteomes" id="UP000474565"/>
    </source>
</evidence>
<keyword evidence="3" id="KW-1185">Reference proteome</keyword>
<evidence type="ECO:0000313" key="1">
    <source>
        <dbReference type="EMBL" id="MYM35514.1"/>
    </source>
</evidence>
<dbReference type="Proteomes" id="UP000474565">
    <property type="component" value="Unassembled WGS sequence"/>
</dbReference>
<dbReference type="AlphaFoldDB" id="A0A6L8MKG8"/>
<gene>
    <name evidence="1" type="ORF">GTP38_14355</name>
    <name evidence="2" type="ORF">GTP44_10610</name>
</gene>
<sequence length="148" mass="16757">MAEKITMRKVMTDDHMVTLEISVSNVVSVFCNEVYVGQSELANTVARLEQFKTQIYGGICDLRFGEFGPEYAAGGFHARLQFIERGKICITIHMQTNFFDFGKKHVANEAHMHLMTEPALLDDFIRALDAISNGHCDEATLEVRTPWQ</sequence>
<dbReference type="Proteomes" id="UP000449678">
    <property type="component" value="Unassembled WGS sequence"/>
</dbReference>
<accession>A0A6L8MKG8</accession>
<evidence type="ECO:0000313" key="3">
    <source>
        <dbReference type="Proteomes" id="UP000449678"/>
    </source>
</evidence>
<dbReference type="EMBL" id="WWCP01000010">
    <property type="protein sequence ID" value="MYM82402.1"/>
    <property type="molecule type" value="Genomic_DNA"/>
</dbReference>
<evidence type="ECO:0000313" key="2">
    <source>
        <dbReference type="EMBL" id="MYM82402.1"/>
    </source>
</evidence>